<keyword evidence="11" id="KW-0031">Aminopeptidase</keyword>
<evidence type="ECO:0000256" key="1">
    <source>
        <dbReference type="ARBA" id="ARBA00001424"/>
    </source>
</evidence>
<dbReference type="PANTHER" id="PTHR43226">
    <property type="entry name" value="XAA-PRO AMINOPEPTIDASE 3"/>
    <property type="match status" value="1"/>
</dbReference>
<name>A0A367Z0Y3_9ACTN</name>
<dbReference type="InterPro" id="IPR036005">
    <property type="entry name" value="Creatinase/aminopeptidase-like"/>
</dbReference>
<evidence type="ECO:0000256" key="2">
    <source>
        <dbReference type="ARBA" id="ARBA00001936"/>
    </source>
</evidence>
<dbReference type="SUPFAM" id="SSF55920">
    <property type="entry name" value="Creatinase/aminopeptidase"/>
    <property type="match status" value="1"/>
</dbReference>
<evidence type="ECO:0000256" key="6">
    <source>
        <dbReference type="ARBA" id="ARBA00022801"/>
    </source>
</evidence>
<dbReference type="Gene3D" id="3.40.350.10">
    <property type="entry name" value="Creatinase/prolidase N-terminal domain"/>
    <property type="match status" value="1"/>
</dbReference>
<keyword evidence="5 8" id="KW-0479">Metal-binding</keyword>
<evidence type="ECO:0000313" key="11">
    <source>
        <dbReference type="EMBL" id="RCK70922.1"/>
    </source>
</evidence>
<dbReference type="GO" id="GO:0030145">
    <property type="term" value="F:manganese ion binding"/>
    <property type="evidence" value="ECO:0007669"/>
    <property type="project" value="InterPro"/>
</dbReference>
<keyword evidence="11" id="KW-0645">Protease</keyword>
<organism evidence="11 12">
    <name type="scientific">Desertihabitans brevis</name>
    <dbReference type="NCBI Taxonomy" id="2268447"/>
    <lineage>
        <taxon>Bacteria</taxon>
        <taxon>Bacillati</taxon>
        <taxon>Actinomycetota</taxon>
        <taxon>Actinomycetes</taxon>
        <taxon>Propionibacteriales</taxon>
        <taxon>Propionibacteriaceae</taxon>
        <taxon>Desertihabitans</taxon>
    </lineage>
</organism>
<dbReference type="InterPro" id="IPR029149">
    <property type="entry name" value="Creatin/AminoP/Spt16_N"/>
</dbReference>
<evidence type="ECO:0000256" key="8">
    <source>
        <dbReference type="RuleBase" id="RU000590"/>
    </source>
</evidence>
<comment type="catalytic activity">
    <reaction evidence="1">
        <text>Release of any N-terminal amino acid, including proline, that is linked to proline, even from a dipeptide or tripeptide.</text>
        <dbReference type="EC" id="3.4.11.9"/>
    </reaction>
</comment>
<sequence>MPGVSEKQPKLPNRQTPFSDAFKAFIPTGWAPYDATPKDRLPASVAAEDRRAALSRLFPGERLVVPAGGLKVRSNDTDYRYRPHSAFAHLTGLGTDREPDAVLVLEPAADGDGHEAVLYFMPRAPREAEQFYADARYGEMWVGQRESLEEMEQLTGLRCVPVGELAEALAKEADSVRLRVLREADPALAAQVDAIRERSSQQQDQTEQTESAQQADEELAVALSELRLVKDAFEVEQMRTACAVTAEGFEAVVAALPEAVRRGRGERWVEGVFALHARHAGNAVGYDTIAAAGDHANTLHWIRNDGELAEGDLLLLDAGVELDTLYTADITRTMPVSGRFTDAQRKVYEAVLEAQEAAMAAARPGVTFKSVHAAAIAVIARHLEEWGLLPVSAEESLGPDGGQHRRWMVHGTSHHLGIDVHDCAQARTEHYREGTLAEGMVITVEPGLYFKSTDLLVPEELRGIGVRIEDDILITADGCENLSAALPRTPDEVESWMAPLLERGR</sequence>
<accession>A0A367Z0Y3</accession>
<evidence type="ECO:0000256" key="7">
    <source>
        <dbReference type="ARBA" id="ARBA00023211"/>
    </source>
</evidence>
<gene>
    <name evidence="11" type="ORF">DT076_00045</name>
</gene>
<dbReference type="EMBL" id="QOUI01000001">
    <property type="protein sequence ID" value="RCK70922.1"/>
    <property type="molecule type" value="Genomic_DNA"/>
</dbReference>
<comment type="similarity">
    <text evidence="3 8">Belongs to the peptidase M24B family.</text>
</comment>
<dbReference type="CDD" id="cd01087">
    <property type="entry name" value="Prolidase"/>
    <property type="match status" value="1"/>
</dbReference>
<dbReference type="PROSITE" id="PS00491">
    <property type="entry name" value="PROLINE_PEPTIDASE"/>
    <property type="match status" value="1"/>
</dbReference>
<keyword evidence="12" id="KW-1185">Reference proteome</keyword>
<dbReference type="InterPro" id="IPR052433">
    <property type="entry name" value="X-Pro_dipept-like"/>
</dbReference>
<evidence type="ECO:0000256" key="4">
    <source>
        <dbReference type="ARBA" id="ARBA00012574"/>
    </source>
</evidence>
<comment type="cofactor">
    <cofactor evidence="2">
        <name>Mn(2+)</name>
        <dbReference type="ChEBI" id="CHEBI:29035"/>
    </cofactor>
</comment>
<keyword evidence="7" id="KW-0464">Manganese</keyword>
<reference evidence="11 12" key="1">
    <citation type="submission" date="2018-07" db="EMBL/GenBank/DDBJ databases">
        <title>Desertimonas flava gen. nov. sp. nov.</title>
        <authorList>
            <person name="Liu S."/>
        </authorList>
    </citation>
    <scope>NUCLEOTIDE SEQUENCE [LARGE SCALE GENOMIC DNA]</scope>
    <source>
        <strain evidence="11 12">16Sb5-5</strain>
    </source>
</reference>
<evidence type="ECO:0000259" key="10">
    <source>
        <dbReference type="SMART" id="SM01011"/>
    </source>
</evidence>
<feature type="compositionally biased region" description="Low complexity" evidence="9">
    <location>
        <begin position="200"/>
        <end position="214"/>
    </location>
</feature>
<feature type="domain" description="Aminopeptidase P N-terminal" evidence="10">
    <location>
        <begin position="41"/>
        <end position="189"/>
    </location>
</feature>
<evidence type="ECO:0000256" key="9">
    <source>
        <dbReference type="SAM" id="MobiDB-lite"/>
    </source>
</evidence>
<dbReference type="GO" id="GO:0006508">
    <property type="term" value="P:proteolysis"/>
    <property type="evidence" value="ECO:0007669"/>
    <property type="project" value="TreeGrafter"/>
</dbReference>
<dbReference type="GO" id="GO:0070006">
    <property type="term" value="F:metalloaminopeptidase activity"/>
    <property type="evidence" value="ECO:0007669"/>
    <property type="project" value="InterPro"/>
</dbReference>
<dbReference type="SMART" id="SM01011">
    <property type="entry name" value="AMP_N"/>
    <property type="match status" value="1"/>
</dbReference>
<comment type="caution">
    <text evidence="11">The sequence shown here is derived from an EMBL/GenBank/DDBJ whole genome shotgun (WGS) entry which is preliminary data.</text>
</comment>
<keyword evidence="6" id="KW-0378">Hydrolase</keyword>
<protein>
    <recommendedName>
        <fullName evidence="4">Xaa-Pro aminopeptidase</fullName>
        <ecNumber evidence="4">3.4.11.9</ecNumber>
    </recommendedName>
</protein>
<dbReference type="PANTHER" id="PTHR43226:SF4">
    <property type="entry name" value="XAA-PRO AMINOPEPTIDASE 3"/>
    <property type="match status" value="1"/>
</dbReference>
<dbReference type="EC" id="3.4.11.9" evidence="4"/>
<dbReference type="Gene3D" id="3.90.230.10">
    <property type="entry name" value="Creatinase/methionine aminopeptidase superfamily"/>
    <property type="match status" value="1"/>
</dbReference>
<evidence type="ECO:0000313" key="12">
    <source>
        <dbReference type="Proteomes" id="UP000252770"/>
    </source>
</evidence>
<dbReference type="Pfam" id="PF00557">
    <property type="entry name" value="Peptidase_M24"/>
    <property type="match status" value="1"/>
</dbReference>
<dbReference type="InterPro" id="IPR001131">
    <property type="entry name" value="Peptidase_M24B_aminopep-P_CS"/>
</dbReference>
<dbReference type="GO" id="GO:0005829">
    <property type="term" value="C:cytosol"/>
    <property type="evidence" value="ECO:0007669"/>
    <property type="project" value="TreeGrafter"/>
</dbReference>
<evidence type="ECO:0000256" key="3">
    <source>
        <dbReference type="ARBA" id="ARBA00008766"/>
    </source>
</evidence>
<dbReference type="Pfam" id="PF05195">
    <property type="entry name" value="AMP_N"/>
    <property type="match status" value="1"/>
</dbReference>
<feature type="region of interest" description="Disordered" evidence="9">
    <location>
        <begin position="195"/>
        <end position="216"/>
    </location>
</feature>
<dbReference type="SUPFAM" id="SSF53092">
    <property type="entry name" value="Creatinase/prolidase N-terminal domain"/>
    <property type="match status" value="1"/>
</dbReference>
<proteinExistence type="inferred from homology"/>
<dbReference type="InterPro" id="IPR000994">
    <property type="entry name" value="Pept_M24"/>
</dbReference>
<dbReference type="Proteomes" id="UP000252770">
    <property type="component" value="Unassembled WGS sequence"/>
</dbReference>
<dbReference type="InterPro" id="IPR007865">
    <property type="entry name" value="Aminopep_P_N"/>
</dbReference>
<dbReference type="AlphaFoldDB" id="A0A367Z0Y3"/>
<evidence type="ECO:0000256" key="5">
    <source>
        <dbReference type="ARBA" id="ARBA00022723"/>
    </source>
</evidence>